<feature type="compositionally biased region" description="Basic and acidic residues" evidence="2">
    <location>
        <begin position="4223"/>
        <end position="4235"/>
    </location>
</feature>
<reference evidence="6" key="1">
    <citation type="journal article" date="2011" name="PLoS Biol.">
        <title>Gene gain and loss during evolution of obligate parasitism in the white rust pathogen of Arabidopsis thaliana.</title>
        <authorList>
            <person name="Kemen E."/>
            <person name="Gardiner A."/>
            <person name="Schultz-Larsen T."/>
            <person name="Kemen A.C."/>
            <person name="Balmuth A.L."/>
            <person name="Robert-Seilaniantz A."/>
            <person name="Bailey K."/>
            <person name="Holub E."/>
            <person name="Studholme D.J."/>
            <person name="Maclean D."/>
            <person name="Jones J.D."/>
        </authorList>
    </citation>
    <scope>NUCLEOTIDE SEQUENCE</scope>
</reference>
<evidence type="ECO:0000256" key="4">
    <source>
        <dbReference type="SAM" id="SignalP"/>
    </source>
</evidence>
<feature type="region of interest" description="Disordered" evidence="2">
    <location>
        <begin position="3672"/>
        <end position="3691"/>
    </location>
</feature>
<feature type="compositionally biased region" description="Polar residues" evidence="2">
    <location>
        <begin position="4262"/>
        <end position="4274"/>
    </location>
</feature>
<evidence type="ECO:0000313" key="6">
    <source>
        <dbReference type="EMBL" id="CCA16646.1"/>
    </source>
</evidence>
<keyword evidence="3" id="KW-0472">Membrane</keyword>
<name>F0W6A3_9STRA</name>
<feature type="coiled-coil region" evidence="1">
    <location>
        <begin position="3332"/>
        <end position="3366"/>
    </location>
</feature>
<dbReference type="Pfam" id="PF07699">
    <property type="entry name" value="Ephrin_rec_like"/>
    <property type="match status" value="1"/>
</dbReference>
<dbReference type="SMART" id="SM01411">
    <property type="entry name" value="Ephrin_rec_like"/>
    <property type="match status" value="34"/>
</dbReference>
<reference evidence="6" key="2">
    <citation type="submission" date="2011-02" db="EMBL/GenBank/DDBJ databases">
        <authorList>
            <person name="MacLean D."/>
        </authorList>
    </citation>
    <scope>NUCLEOTIDE SEQUENCE</scope>
</reference>
<feature type="region of interest" description="Disordered" evidence="2">
    <location>
        <begin position="4209"/>
        <end position="4274"/>
    </location>
</feature>
<gene>
    <name evidence="6" type="primary">AlNc14C24G2403</name>
    <name evidence="6" type="ORF">ALNC14_027890</name>
</gene>
<dbReference type="Gene3D" id="2.10.50.10">
    <property type="entry name" value="Tumor Necrosis Factor Receptor, subunit A, domain 2"/>
    <property type="match status" value="7"/>
</dbReference>
<keyword evidence="3" id="KW-0812">Transmembrane</keyword>
<accession>F0W6A3</accession>
<feature type="coiled-coil region" evidence="1">
    <location>
        <begin position="4140"/>
        <end position="4186"/>
    </location>
</feature>
<feature type="coiled-coil region" evidence="1">
    <location>
        <begin position="4654"/>
        <end position="4681"/>
    </location>
</feature>
<keyword evidence="3" id="KW-1133">Transmembrane helix</keyword>
<dbReference type="PANTHER" id="PTHR47236">
    <property type="entry name" value="GENE, 32742-RELATED-RELATED"/>
    <property type="match status" value="1"/>
</dbReference>
<dbReference type="CDD" id="cd22265">
    <property type="entry name" value="UDM1_RNF168"/>
    <property type="match status" value="1"/>
</dbReference>
<feature type="region of interest" description="Disordered" evidence="2">
    <location>
        <begin position="3867"/>
        <end position="3891"/>
    </location>
</feature>
<feature type="transmembrane region" description="Helical" evidence="3">
    <location>
        <begin position="3014"/>
        <end position="3038"/>
    </location>
</feature>
<feature type="coiled-coil region" evidence="1">
    <location>
        <begin position="4087"/>
        <end position="4114"/>
    </location>
</feature>
<evidence type="ECO:0000256" key="3">
    <source>
        <dbReference type="SAM" id="Phobius"/>
    </source>
</evidence>
<dbReference type="EMBL" id="FR824069">
    <property type="protein sequence ID" value="CCA16646.1"/>
    <property type="molecule type" value="Genomic_DNA"/>
</dbReference>
<keyword evidence="4" id="KW-0732">Signal</keyword>
<dbReference type="HOGENOM" id="CLU_223393_0_0_1"/>
<feature type="signal peptide" evidence="4">
    <location>
        <begin position="1"/>
        <end position="29"/>
    </location>
</feature>
<organism evidence="6">
    <name type="scientific">Albugo laibachii Nc14</name>
    <dbReference type="NCBI Taxonomy" id="890382"/>
    <lineage>
        <taxon>Eukaryota</taxon>
        <taxon>Sar</taxon>
        <taxon>Stramenopiles</taxon>
        <taxon>Oomycota</taxon>
        <taxon>Peronosporomycetes</taxon>
        <taxon>Albuginales</taxon>
        <taxon>Albuginaceae</taxon>
        <taxon>Albugo</taxon>
    </lineage>
</organism>
<evidence type="ECO:0000259" key="5">
    <source>
        <dbReference type="Pfam" id="PF07699"/>
    </source>
</evidence>
<feature type="domain" description="Tyrosine-protein kinase ephrin type A/B receptor-like" evidence="5">
    <location>
        <begin position="2667"/>
        <end position="2702"/>
    </location>
</feature>
<protein>
    <submittedName>
        <fullName evidence="6">Uncharacterized protein AlNc14C24G2403</fullName>
    </submittedName>
</protein>
<dbReference type="InterPro" id="IPR009030">
    <property type="entry name" value="Growth_fac_rcpt_cys_sf"/>
</dbReference>
<dbReference type="InterPro" id="IPR011641">
    <property type="entry name" value="Tyr-kin_ephrin_A/B_rcpt-like"/>
</dbReference>
<feature type="chain" id="PRO_5003263329" evidence="4">
    <location>
        <begin position="30"/>
        <end position="4903"/>
    </location>
</feature>
<dbReference type="PANTHER" id="PTHR47236:SF4">
    <property type="entry name" value="GENE 9195-RELATED"/>
    <property type="match status" value="1"/>
</dbReference>
<dbReference type="SUPFAM" id="SSF57184">
    <property type="entry name" value="Growth factor receptor domain"/>
    <property type="match status" value="11"/>
</dbReference>
<evidence type="ECO:0000256" key="2">
    <source>
        <dbReference type="SAM" id="MobiDB-lite"/>
    </source>
</evidence>
<keyword evidence="1" id="KW-0175">Coiled coil</keyword>
<proteinExistence type="predicted"/>
<sequence length="4903" mass="538880">MKRRNPLGPVELWTAFLLVISTFTASNQSYSIPISSSNTSANATTRLAFSFTSEFDISSQGTLLIGLSSAFSLHDGIPSTLEVFEDGLPSSFSMVELISAPIRSPLRCNCSTKFQSLIDLVAETLLRNDTDSQYILITQPEYTRFNILNQTQLHFSLSNARNPPYAMRIASPAFLVVYNNSLSGDFDPQSLLRIALLDGLDIIPRRIWYPSISMSPMLVGTSASVSISLVLGNSHLYRTLIFTLPKSYTLSSDTLHATLNGEECNWKVKNQQLRIATNLSDTLIVAFDILQPQFEGPIGSILRIDTIDSHGLLMEQGFIDLSHLHLSRASILFDQRHISLREGGPSAIYSLQLNQFSAPTDDTNMTIRISHRFTFSSGCENYSVQLSPSFVIYSKANWTQISSIYVSVPQDSRIQCMGQHSLHHEIQLPTPLETLWAPPNDISLSITDTTLPIIHLSTRHFGIVTEIANVSYAIQPLFQPTESLEIKVQCIDITTQTPFPLLEANPLIVTFDPNDWRPRTIRLFGSNLSSTNAFSLRHSILSGALDVFFTPQSDIFGLFRSSTLCLQCPRGTLHPKDQEQCLPCPPGNACPTTNTSIPCAPGTFAEAGATNCIDCPVGSYCPNTSKQLIIACPMGTFSLGRQDRCTFCPEGYKCPLSDGSANALCPSGTYTLAGGAVTTCIRCPPGFKCPLPSDHEPVPCVPGTFSIGSSAICTPCPAGFACPDTMKNISIACLPGTYAAGSQSSCRPCPGGFSCSLNNDELLPCPMGTYSPMNTANCIECPRGAFCDDAQRFKNCSMGTFSAEGSSTCTYCPPGYECPRPNDDPRPCSIGTFSSGGMEMCLPCRPGYRCSPGSTSSTPIQDECPMGTFCNPSWSLTLCPAGTFGNVTAGQSLTHACHLCPEGYVCEIGSTRNTMRLCPPGYLCPLGTERVSQYPCPSGTFNALFGEYHTSACVVCPSGRFCGQATSDPRMCPRGSFCPEATTSSDQYPCPSGTFSDRTGLILASECTACVPGAFCPQGSASPTQCPAGTFNPNIGAGNDYECEQCPAGWRCPHIGQESVQERCLLGHYCPRGTALPLACPTGTFTNRNDLIRTEECTMCPERFACASGTGGDATLMQMCALGHFCPNKTSYSTQFPCLPGTYSSKRNLAMASECDICPTGSYCVGGKEEIDGPCAAGHYCPEKTSSATRFPCPSGSYTERTNISQPEECEACPIGAYCPQGADRPIPCRPGTFAERQRTRDAGPGTWPSCVSCPAGFYCPSASVRPLPCGVGMYSKENAEKCLLCRSGRFCASNTTSFDQMEMDLLTWKPSGYLYGKCFNGTFCPNGTDHEPFIDADACPPGFVCPRGTPLPLICPAGTINPLAGQDALEDCMETPEGMYSVPGSVSPTGQCVSGFYCPRGSTSAKQTPCPPTYYLDAYGGKSVSDCVICVAGAYCPQATSTPITCPIGYFCPTGVAEPIACPVGTFSASVGLHKREECAWCPPGRFCDAPALPLARGACDPGFFCVIGSNSSTPMLSIHGGPCPRGFYCPRGNAVPVACPFGTYSDTFGLEMVTQCALCPPGKYCQGTGKTEITGECMEGYFCPQGASRPDQELVPAGHFATRKSAAPTACPVGSFSPIPGAIRCLECVEGSFCPIIATITAVECPRGHYCPTRSAWPMKCLPGTFGNFTRLTDSAKCDICPPGMYCDAYGLTLPTGFCVAGFVCSSGSSTRFGGNAIVDKNECPMGHFCPQGTAHPLACPPGTYSNSTKLQAQHQCTRCDLGHYCSESGATSVMGVCALGFFCRRGCMESMPTKIDREADEGGDQCPQGTYCSEGSMEPLPCPPGTYSDAFGAFECRACPMGYFCPEKSIEFTSLSCPMGYFCPSNTTSHDANPCPPGTFGASLRLQSVSQCTQAPAGTFVDSYGAIAPAGLCAKGFYCTGGSSSSAPAVTSSTGGTCGLGFSCPEGSSRPIACAAGRYCPNDTQISLPCAPGFYCVQGSFTSTPMGQVNDFGIIGNVCPQGHFCPENCSHQVPCPPGTYSDNTQLMEKRDCQACTPGFVCNASATIRPQHFCPEGYFCPGGDRQAVWVCPKGAACPSGSISPTMCASGSYSDTEAAVACAFCPVGYFCPFGSIRPEACPRGFYCPGKTPRSTSFPCLPGTFGNGTHLTNAEGCLVCPEGSYCTGGSDGPTGACSPGFYCRRGARISTPNDTTGGQCDQGFVCLGGASLPSPRDRVTGHACDPGFHCPKGSMQQLPCPLGTFNPIQQGDCRPCPEGMFCEVKTIQPVPCGVGSYCPLGTSVELPCPSGTFGNDTGLVDASQCTLCVAGRYCVNGRVTGFCSAGYFCSRYNASPHPESHEGGGPCPLGHYCPQGVHEPIPCPRNTARLTQYGVKVEDCEPCPLGMDCTDGTRTRWCLKGFFCRSGMDPISCPKGSFNNETGKTQREDCRTCKAGRLCNDTGIIDPERYPCPRGAYCPEGAIDAIPCPDGMYGDRDGAHGIDFCKMCLEGSFCSQGASRPQVCSPSTYCPFGAGKPLHCPPGSFCGYNSSAPMDCPPGYVCPASSAVPTPCERGFYCPGNTAFAIPCPLGSIGRSTPSNGSYTMRLESCQLCPKGTYADTFLQRECSECEPGFVCMGGTTSNSPLDVALDQGYPCPVGHFCPRASHFELPCPPGTYQPKERAGNVSECLLCPLGTYQIHSAATSCVPCSRSSFTLFPGSTQCKCKGSNRAFQRSDGFCTCEPGFEYFENGVSKSDQDSDIDCQPIVYDRCAASQIRADNGSCVSSAKIDCSAVCPEGKGVFLESAGLCECKQQVLVDDVCDAKCRQETVRLHVNATTSQLQLFDPMSKRTSDTSPSGILAKVSCAQDDDCQLHTLVLEAFGFSGSYDIPSELENTRRRLTALSTLVIPNPIICIERGGGIAFDIEDGDTRSYPVYLKDSMLNTNPEFDYGAFRALAMRMESNASNVSVFAFTFMDPGMYIFGTSRNFEARTIVSVMKKGTICPLDAPIVPMNEQNLVTIGALRSADIIVAPDWGLVAGMIVGLFVLVGCVIAALYLIQKKRWKTRSKEEAVYRKGHRTEDLTAICESQLGDVDDCVDSDSYWWQEEESELQEALQKTLEKGLRGTNDFFRENLKRIELGNEQVKMLTAKALVSLETGEALGVDTMKALVTFLDETVAMDHSGRQTYGERKRELLHRMSQQTQTMILESRALVQEKSDSERAERAKEALRELKSALESPSKLSALRMEEVCRWNLSQVVFHAIYAKMEKSVDDSGRRSAIESVKKEYEQLTLSRKVVDNGAEALEKHFCVDFGKKMGKLERVVSCMENEWDRKHTQKRAFKQGKEGRLNVLLKDLLQDALAMESELERAQCRMKAMEDEERQAEAHFRERLKGVHETGTSEGTSTLRFWIEKEFEEMKKLLSSLLLKYRETFTAPSELPEVDQLVNTSWLAQARSPPQVPTGLGVEKGSTLVQRKEKTVELIAQREPLNPESDNNLEIKYKEEEAAIEEEYRKELDELEKEFDGDSCSSDQNSEIRNAKDCVLFSEEALWSKISNLESPFFEILQTHRTPQEQDSGSSKAAIGVRESLEGRNITQKEALCKEMIAEAVREALEGWNHPISHCREQYEQTIQRIQSMEDGQNSAILSKMEKARDEYESELSTLKLQMRSQLMEESRASQNSLREHIEKMERMRNQQEKEQISETTDPERISAAQDRRPEMQKLMDQVMEETVRAESRRIAGELISGNVSDMKASDLQASGSFVEEQLTKLAKTQKEALRIQQERIHADTLLQKEKLRNRIQKRVQSSQMKEDEADDIDLMAEEEKALVTANYDEFLADASSSLREAVQQTISDVNREIRNCIAVFDSEKEDLALELRATRTERDKDLERNQVRNFDESEEGNTQESDRLQEEIRRDEKKAWEQLQVSHEAQLQSLRAKASFNAMKKKNQAATEEVEAQEELERIRSENILERQHLDQELLADQRNVGDRLKQRIAEKRHKNKFKSNKIVVEEDVVEELDESSSQKAAEQILVDRIRSLQLEQAKLDVVQRAIDTTFSVELSKISEQVNEIPSTTTPMHSPGSMEDVIQSTLEEKKSPEQMEELLRRCKDAHEQEAKRLKMELQADRQRQEHALKERIRARREKKAISVLPIGMETAQSSLETEFEQQNETLQASIEAEEAAAWSSIRQKQQEELRALTLKAQAIAQRKQEEAIELERFAAQELQRLQGEHVEDSKQLQASMSSEKQRQEKCLQERVAKRRERKLSQVGIHQAEDVQSPRDETLSSVESSEDATLTTRIDEAKQAAEKAASEAHKAAQIVDEMKAESLRAMEVERVAKEYAEKQSELKRLHHADKMTQRRRLEARINAKKQKKLQDLDTKREKEIITRLHFDHEELAGTMECNDVIQSFQTAKDAVDAIEYEDINIEEHKDAILADGPSGRRMESYLSTLKRLIDGNIVPGNLPIEAAVELILDPCHHSEAAEMFAKHTTGKKRAIQRILEYLTQRRTEERTRLLSVGKASEQTEALLSDLDKLFHERMTQLEHQVDENMDQAHGLEIAQMRDRHKSEAAFLIKYAARTELESLETREDAPEVSFQENQCELEKGFAVRVETLRVECEGEVKALEGVFADEMEAQDAKWNELLQTESEALDKVWSKTTTKSTDKEIQWKMMHDKLHERHQFRLTQLRNRLEKEKQAIWEAFRENERLLRSEMTLQLQKEQEHNVQPRIDLESCSNLVEGYRLHVHKELAKVCNHHRFHVKCIENSSFLSPIDVSKGSDQLKEYVKYFSSILSSMTGELTSLMLFDADTMDESIDLFYNPIERSVHLSVDFVENSNIGQSIVLLLLGLCQVESQTDEITDPKFISCYFQLLIRSYQHLFDRSSIAPIPERNRPRISPAKWESRAQEIQSFLCSLEIGDEHNEFNKT</sequence>
<feature type="coiled-coil region" evidence="1">
    <location>
        <begin position="4277"/>
        <end position="4331"/>
    </location>
</feature>
<feature type="compositionally biased region" description="Basic and acidic residues" evidence="2">
    <location>
        <begin position="4250"/>
        <end position="4261"/>
    </location>
</feature>
<evidence type="ECO:0000256" key="1">
    <source>
        <dbReference type="SAM" id="Coils"/>
    </source>
</evidence>